<dbReference type="AlphaFoldDB" id="X0YSV9"/>
<gene>
    <name evidence="1" type="ORF">S01H1_62165</name>
</gene>
<comment type="caution">
    <text evidence="1">The sequence shown here is derived from an EMBL/GenBank/DDBJ whole genome shotgun (WGS) entry which is preliminary data.</text>
</comment>
<sequence>MSYPIGPVCGPDINLAVFQDINRLGGINIPAEARDPCD</sequence>
<proteinExistence type="predicted"/>
<reference evidence="1" key="1">
    <citation type="journal article" date="2014" name="Front. Microbiol.">
        <title>High frequency of phylogenetically diverse reductive dehalogenase-homologous genes in deep subseafloor sedimentary metagenomes.</title>
        <authorList>
            <person name="Kawai M."/>
            <person name="Futagami T."/>
            <person name="Toyoda A."/>
            <person name="Takaki Y."/>
            <person name="Nishi S."/>
            <person name="Hori S."/>
            <person name="Arai W."/>
            <person name="Tsubouchi T."/>
            <person name="Morono Y."/>
            <person name="Uchiyama I."/>
            <person name="Ito T."/>
            <person name="Fujiyama A."/>
            <person name="Inagaki F."/>
            <person name="Takami H."/>
        </authorList>
    </citation>
    <scope>NUCLEOTIDE SEQUENCE</scope>
    <source>
        <strain evidence="1">Expedition CK06-06</strain>
    </source>
</reference>
<evidence type="ECO:0000313" key="1">
    <source>
        <dbReference type="EMBL" id="GAG39756.1"/>
    </source>
</evidence>
<feature type="non-terminal residue" evidence="1">
    <location>
        <position position="38"/>
    </location>
</feature>
<accession>X0YSV9</accession>
<name>X0YSV9_9ZZZZ</name>
<organism evidence="1">
    <name type="scientific">marine sediment metagenome</name>
    <dbReference type="NCBI Taxonomy" id="412755"/>
    <lineage>
        <taxon>unclassified sequences</taxon>
        <taxon>metagenomes</taxon>
        <taxon>ecological metagenomes</taxon>
    </lineage>
</organism>
<protein>
    <submittedName>
        <fullName evidence="1">Uncharacterized protein</fullName>
    </submittedName>
</protein>
<dbReference type="EMBL" id="BARS01040815">
    <property type="protein sequence ID" value="GAG39756.1"/>
    <property type="molecule type" value="Genomic_DNA"/>
</dbReference>